<evidence type="ECO:0000313" key="3">
    <source>
        <dbReference type="EMBL" id="MRV76444.1"/>
    </source>
</evidence>
<feature type="transmembrane region" description="Helical" evidence="2">
    <location>
        <begin position="20"/>
        <end position="40"/>
    </location>
</feature>
<feature type="transmembrane region" description="Helical" evidence="2">
    <location>
        <begin position="485"/>
        <end position="508"/>
    </location>
</feature>
<evidence type="ECO:0000313" key="4">
    <source>
        <dbReference type="Proteomes" id="UP000446768"/>
    </source>
</evidence>
<dbReference type="NCBIfam" id="TIGR03007">
    <property type="entry name" value="pepcterm_ChnLen"/>
    <property type="match status" value="1"/>
</dbReference>
<evidence type="ECO:0000256" key="1">
    <source>
        <dbReference type="SAM" id="Coils"/>
    </source>
</evidence>
<feature type="coiled-coil region" evidence="1">
    <location>
        <begin position="175"/>
        <end position="306"/>
    </location>
</feature>
<dbReference type="GO" id="GO:0005886">
    <property type="term" value="C:plasma membrane"/>
    <property type="evidence" value="ECO:0007669"/>
    <property type="project" value="TreeGrafter"/>
</dbReference>
<dbReference type="PANTHER" id="PTHR32309:SF13">
    <property type="entry name" value="FERRIC ENTEROBACTIN TRANSPORT PROTEIN FEPE"/>
    <property type="match status" value="1"/>
</dbReference>
<keyword evidence="4" id="KW-1185">Reference proteome</keyword>
<dbReference type="GO" id="GO:0004713">
    <property type="term" value="F:protein tyrosine kinase activity"/>
    <property type="evidence" value="ECO:0007669"/>
    <property type="project" value="TreeGrafter"/>
</dbReference>
<protein>
    <submittedName>
        <fullName evidence="3">Chain length-determining protein</fullName>
    </submittedName>
</protein>
<accession>A0A7X2IV04</accession>
<proteinExistence type="predicted"/>
<dbReference type="PANTHER" id="PTHR32309">
    <property type="entry name" value="TYROSINE-PROTEIN KINASE"/>
    <property type="match status" value="1"/>
</dbReference>
<comment type="caution">
    <text evidence="3">The sequence shown here is derived from an EMBL/GenBank/DDBJ whole genome shotgun (WGS) entry which is preliminary data.</text>
</comment>
<gene>
    <name evidence="3" type="ORF">GJ700_32510</name>
</gene>
<feature type="transmembrane region" description="Helical" evidence="2">
    <location>
        <begin position="425"/>
        <end position="444"/>
    </location>
</feature>
<keyword evidence="2" id="KW-0472">Membrane</keyword>
<keyword evidence="2" id="KW-0812">Transmembrane</keyword>
<evidence type="ECO:0000256" key="2">
    <source>
        <dbReference type="SAM" id="Phobius"/>
    </source>
</evidence>
<dbReference type="Proteomes" id="UP000446768">
    <property type="component" value="Unassembled WGS sequence"/>
</dbReference>
<reference evidence="3 4" key="1">
    <citation type="submission" date="2019-11" db="EMBL/GenBank/DDBJ databases">
        <title>Novel species isolated from a subtropical stream in China.</title>
        <authorList>
            <person name="Lu H."/>
        </authorList>
    </citation>
    <scope>NUCLEOTIDE SEQUENCE [LARGE SCALE GENOMIC DNA]</scope>
    <source>
        <strain evidence="3 4">FT92W</strain>
    </source>
</reference>
<sequence>MAELQALILTFLKAIGKYRWYAVGITWAVSVIGWTVVYRLPDAYQASARVYVDTQSILKPLLATMTTVPNVEQQVQFMRRTLISRPNVERVMRMVDLDIKNKSVQDHEQMVEELTSAIKVTGTERDDIYTISYSNPNPKLGKEIVQSLLTIFVEGSFGGKKQESDKAVQFIDEQIKTYEDKLAAGENALKEFKLQHMGVLPRQGSDYSSIITELTDKLNQAKLELAEAEQARNALKRQITGEEPAPVSAATAAEESINPELDSRIQALEKNLDQLRMQYTEEHPDIVSSKRLLQQLQARKKEEAKKRVRSNDPGANYSPMMQQMNVALSVEEARVASLRARVNEYASRLGTARAQSNAAPEVEAQLAQLNRDYAVNKENYTKLVERREAARLSGDLTSATDMMSFRVIDPPTAPTVPTGPHRPRLMSMVFGGALVAGLGVALLMSQVRPTFVTQNALRSATGLPILGSISMNWTDEQKVRRRRRLYAFSAAVALLFTAYGGVMAALLMKN</sequence>
<keyword evidence="1" id="KW-0175">Coiled coil</keyword>
<dbReference type="RefSeq" id="WP_154381945.1">
    <property type="nucleotide sequence ID" value="NZ_WKJJ01000032.1"/>
</dbReference>
<name>A0A7X2IV04_9BURK</name>
<dbReference type="InterPro" id="IPR050445">
    <property type="entry name" value="Bact_polysacc_biosynth/exp"/>
</dbReference>
<dbReference type="AlphaFoldDB" id="A0A7X2IV04"/>
<keyword evidence="2" id="KW-1133">Transmembrane helix</keyword>
<dbReference type="InterPro" id="IPR014345">
    <property type="entry name" value="XrtA_polysacc_chain"/>
</dbReference>
<organism evidence="3 4">
    <name type="scientific">Pseudoduganella rivuli</name>
    <dbReference type="NCBI Taxonomy" id="2666085"/>
    <lineage>
        <taxon>Bacteria</taxon>
        <taxon>Pseudomonadati</taxon>
        <taxon>Pseudomonadota</taxon>
        <taxon>Betaproteobacteria</taxon>
        <taxon>Burkholderiales</taxon>
        <taxon>Oxalobacteraceae</taxon>
        <taxon>Telluria group</taxon>
        <taxon>Pseudoduganella</taxon>
    </lineage>
</organism>
<dbReference type="EMBL" id="WKJJ01000032">
    <property type="protein sequence ID" value="MRV76444.1"/>
    <property type="molecule type" value="Genomic_DNA"/>
</dbReference>